<dbReference type="AlphaFoldDB" id="A0A4W3JQR8"/>
<reference evidence="8" key="2">
    <citation type="journal article" date="2007" name="PLoS Biol.">
        <title>Survey sequencing and comparative analysis of the elephant shark (Callorhinchus milii) genome.</title>
        <authorList>
            <person name="Venkatesh B."/>
            <person name="Kirkness E.F."/>
            <person name="Loh Y.H."/>
            <person name="Halpern A.L."/>
            <person name="Lee A.P."/>
            <person name="Johnson J."/>
            <person name="Dandona N."/>
            <person name="Viswanathan L.D."/>
            <person name="Tay A."/>
            <person name="Venter J.C."/>
            <person name="Strausberg R.L."/>
            <person name="Brenner S."/>
        </authorList>
    </citation>
    <scope>NUCLEOTIDE SEQUENCE [LARGE SCALE GENOMIC DNA]</scope>
</reference>
<dbReference type="PRINTS" id="PR00625">
    <property type="entry name" value="JDOMAIN"/>
</dbReference>
<reference evidence="7" key="4">
    <citation type="submission" date="2025-08" db="UniProtKB">
        <authorList>
            <consortium name="Ensembl"/>
        </authorList>
    </citation>
    <scope>IDENTIFICATION</scope>
</reference>
<dbReference type="InterPro" id="IPR001623">
    <property type="entry name" value="DnaJ_domain"/>
</dbReference>
<evidence type="ECO:0000256" key="1">
    <source>
        <dbReference type="ARBA" id="ARBA00004635"/>
    </source>
</evidence>
<evidence type="ECO:0000256" key="3">
    <source>
        <dbReference type="ARBA" id="ARBA00023139"/>
    </source>
</evidence>
<evidence type="ECO:0000259" key="6">
    <source>
        <dbReference type="PROSITE" id="PS50076"/>
    </source>
</evidence>
<sequence>IQGLTFLPVFKRYAILFKISDYTESCWLLLRKLALKYHPDKNRNDPAAAEMFKEINKSYIILSDHRKRSIYDSYGSAGLQLASMLGQEGEKTVKY</sequence>
<comment type="subcellular location">
    <subcellularLocation>
        <location evidence="1">Membrane</location>
        <topology evidence="1">Lipid-anchor</topology>
    </subcellularLocation>
</comment>
<keyword evidence="4" id="KW-0143">Chaperone</keyword>
<feature type="domain" description="J" evidence="6">
    <location>
        <begin position="1"/>
        <end position="75"/>
    </location>
</feature>
<dbReference type="GO" id="GO:0005737">
    <property type="term" value="C:cytoplasm"/>
    <property type="evidence" value="ECO:0007669"/>
    <property type="project" value="UniProtKB-ARBA"/>
</dbReference>
<dbReference type="STRING" id="7868.ENSCMIP00000045032"/>
<name>A0A4W3JQR8_CALMI</name>
<reference evidence="7" key="5">
    <citation type="submission" date="2025-09" db="UniProtKB">
        <authorList>
            <consortium name="Ensembl"/>
        </authorList>
    </citation>
    <scope>IDENTIFICATION</scope>
</reference>
<dbReference type="Proteomes" id="UP000314986">
    <property type="component" value="Unassembled WGS sequence"/>
</dbReference>
<reference evidence="8" key="1">
    <citation type="journal article" date="2006" name="Science">
        <title>Ancient noncoding elements conserved in the human genome.</title>
        <authorList>
            <person name="Venkatesh B."/>
            <person name="Kirkness E.F."/>
            <person name="Loh Y.H."/>
            <person name="Halpern A.L."/>
            <person name="Lee A.P."/>
            <person name="Johnson J."/>
            <person name="Dandona N."/>
            <person name="Viswanathan L.D."/>
            <person name="Tay A."/>
            <person name="Venter J.C."/>
            <person name="Strausberg R.L."/>
            <person name="Brenner S."/>
        </authorList>
    </citation>
    <scope>NUCLEOTIDE SEQUENCE [LARGE SCALE GENOMIC DNA]</scope>
</reference>
<evidence type="ECO:0000256" key="5">
    <source>
        <dbReference type="ARBA" id="ARBA00023288"/>
    </source>
</evidence>
<evidence type="ECO:0000313" key="8">
    <source>
        <dbReference type="Proteomes" id="UP000314986"/>
    </source>
</evidence>
<evidence type="ECO:0000256" key="2">
    <source>
        <dbReference type="ARBA" id="ARBA00023136"/>
    </source>
</evidence>
<proteinExistence type="predicted"/>
<keyword evidence="5" id="KW-0449">Lipoprotein</keyword>
<organism evidence="7 8">
    <name type="scientific">Callorhinchus milii</name>
    <name type="common">Ghost shark</name>
    <dbReference type="NCBI Taxonomy" id="7868"/>
    <lineage>
        <taxon>Eukaryota</taxon>
        <taxon>Metazoa</taxon>
        <taxon>Chordata</taxon>
        <taxon>Craniata</taxon>
        <taxon>Vertebrata</taxon>
        <taxon>Chondrichthyes</taxon>
        <taxon>Holocephali</taxon>
        <taxon>Chimaeriformes</taxon>
        <taxon>Callorhinchidae</taxon>
        <taxon>Callorhinchus</taxon>
    </lineage>
</organism>
<keyword evidence="8" id="KW-1185">Reference proteome</keyword>
<dbReference type="Gene3D" id="1.10.287.110">
    <property type="entry name" value="DnaJ domain"/>
    <property type="match status" value="1"/>
</dbReference>
<dbReference type="InParanoid" id="A0A4W3JQR8"/>
<dbReference type="PANTHER" id="PTHR44027:SF7">
    <property type="entry name" value="DNAJ HOMOLOG SUBFAMILY C MEMBER 5 HOMOLOG"/>
    <property type="match status" value="1"/>
</dbReference>
<dbReference type="Pfam" id="PF00226">
    <property type="entry name" value="DnaJ"/>
    <property type="match status" value="1"/>
</dbReference>
<dbReference type="InterPro" id="IPR051434">
    <property type="entry name" value="DnaJ_C_subfamily_member5"/>
</dbReference>
<dbReference type="InterPro" id="IPR036869">
    <property type="entry name" value="J_dom_sf"/>
</dbReference>
<dbReference type="SMART" id="SM00271">
    <property type="entry name" value="DnaJ"/>
    <property type="match status" value="1"/>
</dbReference>
<dbReference type="SUPFAM" id="SSF46565">
    <property type="entry name" value="Chaperone J-domain"/>
    <property type="match status" value="1"/>
</dbReference>
<dbReference type="GO" id="GO:0016020">
    <property type="term" value="C:membrane"/>
    <property type="evidence" value="ECO:0007669"/>
    <property type="project" value="UniProtKB-SubCell"/>
</dbReference>
<reference evidence="8" key="3">
    <citation type="journal article" date="2014" name="Nature">
        <title>Elephant shark genome provides unique insights into gnathostome evolution.</title>
        <authorList>
            <consortium name="International Elephant Shark Genome Sequencing Consortium"/>
            <person name="Venkatesh B."/>
            <person name="Lee A.P."/>
            <person name="Ravi V."/>
            <person name="Maurya A.K."/>
            <person name="Lian M.M."/>
            <person name="Swann J.B."/>
            <person name="Ohta Y."/>
            <person name="Flajnik M.F."/>
            <person name="Sutoh Y."/>
            <person name="Kasahara M."/>
            <person name="Hoon S."/>
            <person name="Gangu V."/>
            <person name="Roy S.W."/>
            <person name="Irimia M."/>
            <person name="Korzh V."/>
            <person name="Kondrychyn I."/>
            <person name="Lim Z.W."/>
            <person name="Tay B.H."/>
            <person name="Tohari S."/>
            <person name="Kong K.W."/>
            <person name="Ho S."/>
            <person name="Lorente-Galdos B."/>
            <person name="Quilez J."/>
            <person name="Marques-Bonet T."/>
            <person name="Raney B.J."/>
            <person name="Ingham P.W."/>
            <person name="Tay A."/>
            <person name="Hillier L.W."/>
            <person name="Minx P."/>
            <person name="Boehm T."/>
            <person name="Wilson R.K."/>
            <person name="Brenner S."/>
            <person name="Warren W.C."/>
        </authorList>
    </citation>
    <scope>NUCLEOTIDE SEQUENCE [LARGE SCALE GENOMIC DNA]</scope>
</reference>
<dbReference type="CDD" id="cd06257">
    <property type="entry name" value="DnaJ"/>
    <property type="match status" value="1"/>
</dbReference>
<dbReference type="Ensembl" id="ENSCMIT00000045677.1">
    <property type="protein sequence ID" value="ENSCMIP00000045032.1"/>
    <property type="gene ID" value="ENSCMIG00000018602.1"/>
</dbReference>
<keyword evidence="3" id="KW-0564">Palmitate</keyword>
<keyword evidence="2" id="KW-0472">Membrane</keyword>
<dbReference type="PANTHER" id="PTHR44027">
    <property type="entry name" value="DNAJ HOMOLOG SUBFAMILY C MEMBER 5 HOMOLOG"/>
    <property type="match status" value="1"/>
</dbReference>
<dbReference type="PROSITE" id="PS50076">
    <property type="entry name" value="DNAJ_2"/>
    <property type="match status" value="1"/>
</dbReference>
<evidence type="ECO:0000256" key="4">
    <source>
        <dbReference type="ARBA" id="ARBA00023186"/>
    </source>
</evidence>
<accession>A0A4W3JQR8</accession>
<protein>
    <recommendedName>
        <fullName evidence="6">J domain-containing protein</fullName>
    </recommendedName>
</protein>
<evidence type="ECO:0000313" key="7">
    <source>
        <dbReference type="Ensembl" id="ENSCMIP00000045032.1"/>
    </source>
</evidence>